<evidence type="ECO:0000256" key="5">
    <source>
        <dbReference type="ARBA" id="ARBA00023122"/>
    </source>
</evidence>
<dbReference type="Gene3D" id="1.10.3080.10">
    <property type="entry name" value="Clc chloride channel"/>
    <property type="match status" value="1"/>
</dbReference>
<keyword evidence="2 8" id="KW-0812">Transmembrane</keyword>
<keyword evidence="3" id="KW-0677">Repeat</keyword>
<keyword evidence="4 8" id="KW-1133">Transmembrane helix</keyword>
<evidence type="ECO:0000256" key="2">
    <source>
        <dbReference type="ARBA" id="ARBA00022692"/>
    </source>
</evidence>
<dbReference type="Pfam" id="PF00654">
    <property type="entry name" value="Voltage_CLC"/>
    <property type="match status" value="1"/>
</dbReference>
<feature type="transmembrane region" description="Helical" evidence="8">
    <location>
        <begin position="103"/>
        <end position="125"/>
    </location>
</feature>
<evidence type="ECO:0000256" key="8">
    <source>
        <dbReference type="SAM" id="Phobius"/>
    </source>
</evidence>
<dbReference type="GO" id="GO:0015108">
    <property type="term" value="F:chloride transmembrane transporter activity"/>
    <property type="evidence" value="ECO:0007669"/>
    <property type="project" value="InterPro"/>
</dbReference>
<dbReference type="InterPro" id="IPR014743">
    <property type="entry name" value="Cl-channel_core"/>
</dbReference>
<evidence type="ECO:0000256" key="7">
    <source>
        <dbReference type="SAM" id="MobiDB-lite"/>
    </source>
</evidence>
<evidence type="ECO:0000256" key="3">
    <source>
        <dbReference type="ARBA" id="ARBA00022737"/>
    </source>
</evidence>
<proteinExistence type="predicted"/>
<feature type="transmembrane region" description="Helical" evidence="8">
    <location>
        <begin position="205"/>
        <end position="226"/>
    </location>
</feature>
<organism evidence="9">
    <name type="scientific">Tetraselmis sp. GSL018</name>
    <dbReference type="NCBI Taxonomy" id="582737"/>
    <lineage>
        <taxon>Eukaryota</taxon>
        <taxon>Viridiplantae</taxon>
        <taxon>Chlorophyta</taxon>
        <taxon>core chlorophytes</taxon>
        <taxon>Chlorodendrophyceae</taxon>
        <taxon>Chlorodendrales</taxon>
        <taxon>Chlorodendraceae</taxon>
        <taxon>Tetraselmis</taxon>
    </lineage>
</organism>
<dbReference type="PANTHER" id="PTHR11689">
    <property type="entry name" value="CHLORIDE CHANNEL PROTEIN CLC FAMILY MEMBER"/>
    <property type="match status" value="1"/>
</dbReference>
<name>A0A061R9Q3_9CHLO</name>
<dbReference type="Gene3D" id="3.10.580.10">
    <property type="entry name" value="CBS-domain"/>
    <property type="match status" value="1"/>
</dbReference>
<dbReference type="SUPFAM" id="SSF54631">
    <property type="entry name" value="CBS-domain pair"/>
    <property type="match status" value="1"/>
</dbReference>
<keyword evidence="5" id="KW-0129">CBS domain</keyword>
<keyword evidence="6 8" id="KW-0472">Membrane</keyword>
<comment type="subcellular location">
    <subcellularLocation>
        <location evidence="1">Membrane</location>
        <topology evidence="1">Multi-pass membrane protein</topology>
    </subcellularLocation>
</comment>
<dbReference type="InterPro" id="IPR051280">
    <property type="entry name" value="Cl-channel/antiporter"/>
</dbReference>
<dbReference type="AlphaFoldDB" id="A0A061R9Q3"/>
<evidence type="ECO:0000256" key="4">
    <source>
        <dbReference type="ARBA" id="ARBA00022989"/>
    </source>
</evidence>
<accession>A0A061R9Q3</accession>
<gene>
    <name evidence="9" type="ORF">TSPGSL018_5902</name>
</gene>
<feature type="region of interest" description="Disordered" evidence="7">
    <location>
        <begin position="398"/>
        <end position="507"/>
    </location>
</feature>
<dbReference type="PANTHER" id="PTHR11689:SF136">
    <property type="entry name" value="H(+)_CL(-) EXCHANGE TRANSPORTER 7"/>
    <property type="match status" value="1"/>
</dbReference>
<dbReference type="InterPro" id="IPR001807">
    <property type="entry name" value="ClC"/>
</dbReference>
<dbReference type="InterPro" id="IPR046342">
    <property type="entry name" value="CBS_dom_sf"/>
</dbReference>
<dbReference type="SUPFAM" id="SSF81340">
    <property type="entry name" value="Clc chloride channel"/>
    <property type="match status" value="1"/>
</dbReference>
<reference evidence="9" key="1">
    <citation type="submission" date="2014-05" db="EMBL/GenBank/DDBJ databases">
        <title>The transcriptome of the halophilic microalga Tetraselmis sp. GSL018 isolated from the Great Salt Lake, Utah.</title>
        <authorList>
            <person name="Jinkerson R.E."/>
            <person name="D'Adamo S."/>
            <person name="Posewitz M.C."/>
        </authorList>
    </citation>
    <scope>NUCLEOTIDE SEQUENCE</scope>
    <source>
        <strain evidence="9">GSL018</strain>
    </source>
</reference>
<evidence type="ECO:0000256" key="6">
    <source>
        <dbReference type="ARBA" id="ARBA00023136"/>
    </source>
</evidence>
<feature type="transmembrane region" description="Helical" evidence="8">
    <location>
        <begin position="78"/>
        <end position="97"/>
    </location>
</feature>
<dbReference type="EMBL" id="GBEZ01016623">
    <property type="protein sequence ID" value="JAC69642.1"/>
    <property type="molecule type" value="Transcribed_RNA"/>
</dbReference>
<protein>
    <submittedName>
        <fullName evidence="9">H(+) cl(-) exchange transporter 7</fullName>
    </submittedName>
</protein>
<evidence type="ECO:0000256" key="1">
    <source>
        <dbReference type="ARBA" id="ARBA00004141"/>
    </source>
</evidence>
<evidence type="ECO:0000313" key="9">
    <source>
        <dbReference type="EMBL" id="JAC69642.1"/>
    </source>
</evidence>
<sequence>MAGAVYGHHKGGRFVVTRPHLPLEVDKASRNGRHFCRSGPGQAPQYNPAALLMTTPLGSDVANALFTQGIPQLFPARVLAIYLVVYFSLAVLTSGAAIPGGLIVPFVVMGGVIGRLAALFFTFLLDSSSIHSSSTPSWLAAAWEPLMSYIQSDFYVSPIEHRGFSVIPTMPDPGAYAIVGAAAFMAATGRLSLFFTVIMLEATGYISFVLPISIGAIVATLTGNFFNEGLYHILMEVAKMPYLPTMASIDQEAMRVKELFAGLKCHIISPVGDIHRWKELLDGVQHNGFPVVDSEGRLKGVILREALAAAIDEQLGRLRSGEVDKHIAWHLVYRRVQREMDAAPVTVRDRDPADQALLMFSRMRLRHMVVLSGERPVFLLTRHDLHPHAVTHSMFLTKSGKGVSNGHGNSINRSDRGAGRGGFPFSGLFPGTVAEGAEESPEKEPDPPSDGANRSEGGAEPRVDLEEAAAATAGGGDVETMQQNGSSGEGRKESRFGVWDILRPLRI</sequence>
<feature type="transmembrane region" description="Helical" evidence="8">
    <location>
        <begin position="175"/>
        <end position="199"/>
    </location>
</feature>
<dbReference type="GO" id="GO:0005765">
    <property type="term" value="C:lysosomal membrane"/>
    <property type="evidence" value="ECO:0007669"/>
    <property type="project" value="TreeGrafter"/>
</dbReference>